<accession>A0A1J5PJU2</accession>
<reference evidence="1" key="1">
    <citation type="submission" date="2016-10" db="EMBL/GenBank/DDBJ databases">
        <title>Sequence of Gallionella enrichment culture.</title>
        <authorList>
            <person name="Poehlein A."/>
            <person name="Muehling M."/>
            <person name="Daniel R."/>
        </authorList>
    </citation>
    <scope>NUCLEOTIDE SEQUENCE</scope>
</reference>
<dbReference type="EMBL" id="MLJW01003561">
    <property type="protein sequence ID" value="OIQ71782.1"/>
    <property type="molecule type" value="Genomic_DNA"/>
</dbReference>
<proteinExistence type="predicted"/>
<evidence type="ECO:0000313" key="1">
    <source>
        <dbReference type="EMBL" id="OIQ71782.1"/>
    </source>
</evidence>
<dbReference type="AlphaFoldDB" id="A0A1J5PJU2"/>
<comment type="caution">
    <text evidence="1">The sequence shown here is derived from an EMBL/GenBank/DDBJ whole genome shotgun (WGS) entry which is preliminary data.</text>
</comment>
<gene>
    <name evidence="1" type="ORF">GALL_465990</name>
</gene>
<sequence>MANPSPAGSITAIGGNLFQIAAAQLGSAMQWVNIAQANGLRDPDLSGPTVLLIPALSAAFSDGISPQ</sequence>
<name>A0A1J5PJU2_9ZZZZ</name>
<organism evidence="1">
    <name type="scientific">mine drainage metagenome</name>
    <dbReference type="NCBI Taxonomy" id="410659"/>
    <lineage>
        <taxon>unclassified sequences</taxon>
        <taxon>metagenomes</taxon>
        <taxon>ecological metagenomes</taxon>
    </lineage>
</organism>
<evidence type="ECO:0008006" key="2">
    <source>
        <dbReference type="Google" id="ProtNLM"/>
    </source>
</evidence>
<protein>
    <recommendedName>
        <fullName evidence="2">LysM domain-containing protein</fullName>
    </recommendedName>
</protein>